<evidence type="ECO:0000256" key="1">
    <source>
        <dbReference type="ARBA" id="ARBA00022598"/>
    </source>
</evidence>
<dbReference type="EC" id="6.3.4.15" evidence="3"/>
<evidence type="ECO:0000313" key="6">
    <source>
        <dbReference type="EMBL" id="MBH9551802.1"/>
    </source>
</evidence>
<keyword evidence="2" id="KW-0092">Biotin</keyword>
<dbReference type="GO" id="GO:0005737">
    <property type="term" value="C:cytoplasm"/>
    <property type="evidence" value="ECO:0007669"/>
    <property type="project" value="TreeGrafter"/>
</dbReference>
<reference evidence="6" key="1">
    <citation type="submission" date="2020-12" db="EMBL/GenBank/DDBJ databases">
        <title>The genome sequence of Inhella sp. 4Y17.</title>
        <authorList>
            <person name="Liu Y."/>
        </authorList>
    </citation>
    <scope>NUCLEOTIDE SEQUENCE</scope>
    <source>
        <strain evidence="6">4Y10</strain>
    </source>
</reference>
<organism evidence="6 7">
    <name type="scientific">Inhella gelatinilytica</name>
    <dbReference type="NCBI Taxonomy" id="2795030"/>
    <lineage>
        <taxon>Bacteria</taxon>
        <taxon>Pseudomonadati</taxon>
        <taxon>Pseudomonadota</taxon>
        <taxon>Betaproteobacteria</taxon>
        <taxon>Burkholderiales</taxon>
        <taxon>Sphaerotilaceae</taxon>
        <taxon>Inhella</taxon>
    </lineage>
</organism>
<dbReference type="Gene3D" id="3.30.930.10">
    <property type="entry name" value="Bira Bifunctional Protein, Domain 2"/>
    <property type="match status" value="1"/>
</dbReference>
<protein>
    <recommendedName>
        <fullName evidence="3">biotin--[biotin carboxyl-carrier protein] ligase</fullName>
        <ecNumber evidence="3">6.3.4.15</ecNumber>
    </recommendedName>
</protein>
<dbReference type="EMBL" id="JAEDAL010000001">
    <property type="protein sequence ID" value="MBH9551802.1"/>
    <property type="molecule type" value="Genomic_DNA"/>
</dbReference>
<proteinExistence type="predicted"/>
<dbReference type="PANTHER" id="PTHR12835:SF5">
    <property type="entry name" value="BIOTIN--PROTEIN LIGASE"/>
    <property type="match status" value="1"/>
</dbReference>
<dbReference type="InterPro" id="IPR004143">
    <property type="entry name" value="BPL_LPL_catalytic"/>
</dbReference>
<dbReference type="Gene3D" id="2.30.30.100">
    <property type="match status" value="1"/>
</dbReference>
<dbReference type="PANTHER" id="PTHR12835">
    <property type="entry name" value="BIOTIN PROTEIN LIGASE"/>
    <property type="match status" value="1"/>
</dbReference>
<name>A0A931ITR5_9BURK</name>
<feature type="domain" description="BPL/LPL catalytic" evidence="5">
    <location>
        <begin position="7"/>
        <end position="187"/>
    </location>
</feature>
<dbReference type="NCBIfam" id="TIGR00121">
    <property type="entry name" value="birA_ligase"/>
    <property type="match status" value="1"/>
</dbReference>
<dbReference type="CDD" id="cd16442">
    <property type="entry name" value="BPL"/>
    <property type="match status" value="1"/>
</dbReference>
<evidence type="ECO:0000256" key="4">
    <source>
        <dbReference type="ARBA" id="ARBA00047846"/>
    </source>
</evidence>
<dbReference type="InterPro" id="IPR003142">
    <property type="entry name" value="BPL_C"/>
</dbReference>
<dbReference type="Pfam" id="PF02237">
    <property type="entry name" value="BPL_C"/>
    <property type="match status" value="1"/>
</dbReference>
<accession>A0A931ITR5</accession>
<dbReference type="InterPro" id="IPR045864">
    <property type="entry name" value="aa-tRNA-synth_II/BPL/LPL"/>
</dbReference>
<dbReference type="GO" id="GO:0004077">
    <property type="term" value="F:biotin--[biotin carboxyl-carrier protein] ligase activity"/>
    <property type="evidence" value="ECO:0007669"/>
    <property type="project" value="UniProtKB-EC"/>
</dbReference>
<dbReference type="Pfam" id="PF03099">
    <property type="entry name" value="BPL_LplA_LipB"/>
    <property type="match status" value="1"/>
</dbReference>
<evidence type="ECO:0000256" key="3">
    <source>
        <dbReference type="ARBA" id="ARBA00024227"/>
    </source>
</evidence>
<keyword evidence="1 6" id="KW-0436">Ligase</keyword>
<gene>
    <name evidence="6" type="ORF">I7X43_02970</name>
</gene>
<evidence type="ECO:0000259" key="5">
    <source>
        <dbReference type="PROSITE" id="PS51733"/>
    </source>
</evidence>
<keyword evidence="7" id="KW-1185">Reference proteome</keyword>
<evidence type="ECO:0000313" key="7">
    <source>
        <dbReference type="Proteomes" id="UP000620139"/>
    </source>
</evidence>
<dbReference type="RefSeq" id="WP_198099400.1">
    <property type="nucleotide sequence ID" value="NZ_JAEDAL010000001.1"/>
</dbReference>
<dbReference type="InterPro" id="IPR004408">
    <property type="entry name" value="Biotin_CoA_COase_ligase"/>
</dbReference>
<comment type="caution">
    <text evidence="6">The sequence shown here is derived from an EMBL/GenBank/DDBJ whole genome shotgun (WGS) entry which is preliminary data.</text>
</comment>
<dbReference type="Proteomes" id="UP000620139">
    <property type="component" value="Unassembled WGS sequence"/>
</dbReference>
<dbReference type="SUPFAM" id="SSF55681">
    <property type="entry name" value="Class II aaRS and biotin synthetases"/>
    <property type="match status" value="1"/>
</dbReference>
<comment type="catalytic activity">
    <reaction evidence="4">
        <text>biotin + L-lysyl-[protein] + ATP = N(6)-biotinyl-L-lysyl-[protein] + AMP + diphosphate + H(+)</text>
        <dbReference type="Rhea" id="RHEA:11756"/>
        <dbReference type="Rhea" id="RHEA-COMP:9752"/>
        <dbReference type="Rhea" id="RHEA-COMP:10505"/>
        <dbReference type="ChEBI" id="CHEBI:15378"/>
        <dbReference type="ChEBI" id="CHEBI:29969"/>
        <dbReference type="ChEBI" id="CHEBI:30616"/>
        <dbReference type="ChEBI" id="CHEBI:33019"/>
        <dbReference type="ChEBI" id="CHEBI:57586"/>
        <dbReference type="ChEBI" id="CHEBI:83144"/>
        <dbReference type="ChEBI" id="CHEBI:456215"/>
        <dbReference type="EC" id="6.3.4.15"/>
    </reaction>
</comment>
<dbReference type="PROSITE" id="PS51733">
    <property type="entry name" value="BPL_LPL_CATALYTIC"/>
    <property type="match status" value="1"/>
</dbReference>
<evidence type="ECO:0000256" key="2">
    <source>
        <dbReference type="ARBA" id="ARBA00023267"/>
    </source>
</evidence>
<dbReference type="AlphaFoldDB" id="A0A931ITR5"/>
<sequence length="257" mass="27354">MTPALDWALPALARALGPAVELHWQPRCGSTNTELLDALRAGLAHPRLLVAEQQDAGRGRLGRAWQSWPGHSLTFSVAWPWTGAPLDGLSLAVGVALVQALDPRLRLKWPNDLWWQQRKLGGILIETVGQGGLPRGVVIGVGLNVVPPESDPGQPAAGLQELDPTWTAPRALAAATPALTRLLDCWPAQGWAHWLPQFEAVDGLRGAAVRCGTLEGQAEGVDASGALRLRDAHNRLHTVASGEAQVRLAPPPSEVPC</sequence>